<protein>
    <submittedName>
        <fullName evidence="2">Unnamed protein product</fullName>
    </submittedName>
</protein>
<feature type="region of interest" description="Disordered" evidence="1">
    <location>
        <begin position="1"/>
        <end position="63"/>
    </location>
</feature>
<evidence type="ECO:0000313" key="2">
    <source>
        <dbReference type="EMBL" id="GMG36638.1"/>
    </source>
</evidence>
<evidence type="ECO:0000313" key="3">
    <source>
        <dbReference type="Proteomes" id="UP001165205"/>
    </source>
</evidence>
<dbReference type="AlphaFoldDB" id="A0AAN5BWQ4"/>
<sequence>MKHNSDLPLKTSPSQTSLKQNHQYHLEPYNKQNRHTTPQSTRPTHQHTPAPKNSISTPYIHGLEPSESINDLYLRSDSQCRRGYNNEQAVSLPVKEQVTTHIGLSESGNRGGWMSTV</sequence>
<feature type="compositionally biased region" description="Polar residues" evidence="1">
    <location>
        <begin position="35"/>
        <end position="57"/>
    </location>
</feature>
<dbReference type="EMBL" id="BSYA01000207">
    <property type="protein sequence ID" value="GMG36638.1"/>
    <property type="molecule type" value="Genomic_DNA"/>
</dbReference>
<feature type="compositionally biased region" description="Polar residues" evidence="1">
    <location>
        <begin position="11"/>
        <end position="23"/>
    </location>
</feature>
<comment type="caution">
    <text evidence="2">The sequence shown here is derived from an EMBL/GenBank/DDBJ whole genome shotgun (WGS) entry which is preliminary data.</text>
</comment>
<gene>
    <name evidence="2" type="ORF">Aory04_001163700</name>
</gene>
<accession>A0AAN5BWQ4</accession>
<organism evidence="2 3">
    <name type="scientific">Aspergillus oryzae</name>
    <name type="common">Yellow koji mold</name>
    <dbReference type="NCBI Taxonomy" id="5062"/>
    <lineage>
        <taxon>Eukaryota</taxon>
        <taxon>Fungi</taxon>
        <taxon>Dikarya</taxon>
        <taxon>Ascomycota</taxon>
        <taxon>Pezizomycotina</taxon>
        <taxon>Eurotiomycetes</taxon>
        <taxon>Eurotiomycetidae</taxon>
        <taxon>Eurotiales</taxon>
        <taxon>Aspergillaceae</taxon>
        <taxon>Aspergillus</taxon>
        <taxon>Aspergillus subgen. Circumdati</taxon>
    </lineage>
</organism>
<name>A0AAN5BWQ4_ASPOZ</name>
<proteinExistence type="predicted"/>
<dbReference type="Proteomes" id="UP001165205">
    <property type="component" value="Unassembled WGS sequence"/>
</dbReference>
<evidence type="ECO:0000256" key="1">
    <source>
        <dbReference type="SAM" id="MobiDB-lite"/>
    </source>
</evidence>
<reference evidence="2" key="1">
    <citation type="submission" date="2023-04" db="EMBL/GenBank/DDBJ databases">
        <title>Aspergillus oryzae NBRC 4228.</title>
        <authorList>
            <person name="Ichikawa N."/>
            <person name="Sato H."/>
            <person name="Tonouchi N."/>
        </authorList>
    </citation>
    <scope>NUCLEOTIDE SEQUENCE</scope>
    <source>
        <strain evidence="2">NBRC 4228</strain>
    </source>
</reference>